<dbReference type="PANTHER" id="PTHR43864">
    <property type="entry name" value="HYPOXANTHINE/GUANINE PHOSPHORIBOSYLTRANSFERASE"/>
    <property type="match status" value="1"/>
</dbReference>
<dbReference type="SUPFAM" id="SSF53271">
    <property type="entry name" value="PRTase-like"/>
    <property type="match status" value="1"/>
</dbReference>
<dbReference type="CDD" id="cd06223">
    <property type="entry name" value="PRTases_typeI"/>
    <property type="match status" value="1"/>
</dbReference>
<proteinExistence type="predicted"/>
<reference evidence="2" key="1">
    <citation type="journal article" date="2017" name="Nature">
        <title>Asgard archaea illuminate the origin of eukaryotic cellular complexity.</title>
        <authorList>
            <person name="Zaremba-Niedzwiedzka K."/>
            <person name="Caceres E.F."/>
            <person name="Saw J.H."/>
            <person name="Backstrom D."/>
            <person name="Juzokaite L."/>
            <person name="Vancaester E."/>
            <person name="Seitz K.W."/>
            <person name="Anantharaman K."/>
            <person name="Starnawski P."/>
            <person name="Kjeldsen K.U."/>
            <person name="Scott M.B."/>
            <person name="Nunoura T."/>
            <person name="Banfield J.F."/>
            <person name="Schramm A."/>
            <person name="Baker B.J."/>
            <person name="Spang A."/>
            <person name="Ettema T.J.G."/>
        </authorList>
    </citation>
    <scope>NUCLEOTIDE SEQUENCE</scope>
    <source>
        <strain evidence="2">LCB_4</strain>
    </source>
</reference>
<feature type="domain" description="Phosphoribosyltransferase" evidence="1">
    <location>
        <begin position="96"/>
        <end position="231"/>
    </location>
</feature>
<dbReference type="NCBIfam" id="NF006328">
    <property type="entry name" value="PRK08558.1"/>
    <property type="match status" value="1"/>
</dbReference>
<dbReference type="Gene3D" id="3.40.50.2020">
    <property type="match status" value="1"/>
</dbReference>
<protein>
    <submittedName>
        <fullName evidence="2">Adenine phosphoribosyltransferase</fullName>
    </submittedName>
</protein>
<dbReference type="AlphaFoldDB" id="A0AAF0IDP0"/>
<evidence type="ECO:0000313" key="2">
    <source>
        <dbReference type="EMBL" id="WEU40992.1"/>
    </source>
</evidence>
<dbReference type="Proteomes" id="UP000186851">
    <property type="component" value="Chromosome"/>
</dbReference>
<evidence type="ECO:0000313" key="3">
    <source>
        <dbReference type="Proteomes" id="UP000186851"/>
    </source>
</evidence>
<dbReference type="InterPro" id="IPR000836">
    <property type="entry name" value="PRTase_dom"/>
</dbReference>
<reference evidence="2" key="2">
    <citation type="journal article" date="2022" name="Nat. Microbiol.">
        <title>A closed Candidatus Odinarchaeum chromosome exposes Asgard archaeal viruses.</title>
        <authorList>
            <person name="Tamarit D."/>
            <person name="Caceres E.F."/>
            <person name="Krupovic M."/>
            <person name="Nijland R."/>
            <person name="Eme L."/>
            <person name="Robinson N.P."/>
            <person name="Ettema T.J.G."/>
        </authorList>
    </citation>
    <scope>NUCLEOTIDE SEQUENCE</scope>
    <source>
        <strain evidence="2">LCB_4</strain>
    </source>
</reference>
<dbReference type="InterPro" id="IPR029057">
    <property type="entry name" value="PRTase-like"/>
</dbReference>
<keyword evidence="2" id="KW-0808">Transferase</keyword>
<sequence length="249" mass="28009">MTKENYCEKIRIRLQAIEVLKQLKQTHSYSELSRKTGVPTTVLNRYIKGHLLPSYLRARRILSMFKYLGGEATEEDIKRLISEYGKFDKNGFFNNTEIVTNTTLLRAVSAYIKRKYSSLKVDKVLTAAVDGVPFATHVASVFNTPVIFAKYSKEIGVDAFYEAASYIEASGIVNTMYLPKNLLNKGEGVLIVDDVIRSGETQRMLINIVELASAKLLGIIALLGIGEKWRELINLAGEAFIEVLYQLET</sequence>
<dbReference type="PANTHER" id="PTHR43864:SF3">
    <property type="entry name" value="ADENINE PHOSPHORIBOSYLTRANSFERASE, FUSED TO N-TERMINAL DNA-BINDING DOMAIN"/>
    <property type="match status" value="1"/>
</dbReference>
<keyword evidence="2" id="KW-0328">Glycosyltransferase</keyword>
<dbReference type="KEGG" id="oyw:OdinLCB4_003570"/>
<evidence type="ECO:0000259" key="1">
    <source>
        <dbReference type="Pfam" id="PF00156"/>
    </source>
</evidence>
<accession>A0AAF0IDP0</accession>
<organism evidence="2 3">
    <name type="scientific">Odinarchaeota yellowstonii (strain LCB_4)</name>
    <dbReference type="NCBI Taxonomy" id="1841599"/>
    <lineage>
        <taxon>Archaea</taxon>
        <taxon>Promethearchaeati</taxon>
        <taxon>Candidatus Odinarchaeota</taxon>
        <taxon>Candidatus Odinarchaeia</taxon>
        <taxon>Candidatus Odinarchaeales</taxon>
        <taxon>Candidatus Odinarchaeaceae</taxon>
        <taxon>Candidatus Odinarchaeum</taxon>
    </lineage>
</organism>
<dbReference type="InterPro" id="IPR050118">
    <property type="entry name" value="Pur/Pyrimidine_PRTase"/>
</dbReference>
<name>A0AAF0IDP0_ODILC</name>
<dbReference type="GO" id="GO:0016757">
    <property type="term" value="F:glycosyltransferase activity"/>
    <property type="evidence" value="ECO:0007669"/>
    <property type="project" value="UniProtKB-KW"/>
</dbReference>
<dbReference type="EMBL" id="CP091871">
    <property type="protein sequence ID" value="WEU40992.1"/>
    <property type="molecule type" value="Genomic_DNA"/>
</dbReference>
<dbReference type="Pfam" id="PF00156">
    <property type="entry name" value="Pribosyltran"/>
    <property type="match status" value="1"/>
</dbReference>
<gene>
    <name evidence="2" type="ORF">OdinLCB4_003570</name>
</gene>